<dbReference type="HOGENOM" id="CLU_031977_1_0_1"/>
<dbReference type="InterPro" id="IPR047204">
    <property type="entry name" value="RMP1_RBD"/>
</dbReference>
<dbReference type="Pfam" id="PF20945">
    <property type="entry name" value="RMP1"/>
    <property type="match status" value="1"/>
</dbReference>
<keyword evidence="4" id="KW-1185">Reference proteome</keyword>
<feature type="compositionally biased region" description="Basic and acidic residues" evidence="1">
    <location>
        <begin position="158"/>
        <end position="167"/>
    </location>
</feature>
<evidence type="ECO:0000313" key="4">
    <source>
        <dbReference type="Proteomes" id="UP000054321"/>
    </source>
</evidence>
<dbReference type="EMBL" id="KN832885">
    <property type="protein sequence ID" value="KIM95918.1"/>
    <property type="molecule type" value="Genomic_DNA"/>
</dbReference>
<proteinExistence type="predicted"/>
<reference evidence="4" key="2">
    <citation type="submission" date="2015-01" db="EMBL/GenBank/DDBJ databases">
        <title>Evolutionary Origins and Diversification of the Mycorrhizal Mutualists.</title>
        <authorList>
            <consortium name="DOE Joint Genome Institute"/>
            <consortium name="Mycorrhizal Genomics Consortium"/>
            <person name="Kohler A."/>
            <person name="Kuo A."/>
            <person name="Nagy L.G."/>
            <person name="Floudas D."/>
            <person name="Copeland A."/>
            <person name="Barry K.W."/>
            <person name="Cichocki N."/>
            <person name="Veneault-Fourrey C."/>
            <person name="LaButti K."/>
            <person name="Lindquist E.A."/>
            <person name="Lipzen A."/>
            <person name="Lundell T."/>
            <person name="Morin E."/>
            <person name="Murat C."/>
            <person name="Riley R."/>
            <person name="Ohm R."/>
            <person name="Sun H."/>
            <person name="Tunlid A."/>
            <person name="Henrissat B."/>
            <person name="Grigoriev I.V."/>
            <person name="Hibbett D.S."/>
            <person name="Martin F."/>
        </authorList>
    </citation>
    <scope>NUCLEOTIDE SEQUENCE [LARGE SCALE GENOMIC DNA]</scope>
    <source>
        <strain evidence="4">Zn</strain>
    </source>
</reference>
<dbReference type="Proteomes" id="UP000054321">
    <property type="component" value="Unassembled WGS sequence"/>
</dbReference>
<dbReference type="GO" id="GO:0000172">
    <property type="term" value="C:ribonuclease MRP complex"/>
    <property type="evidence" value="ECO:0007669"/>
    <property type="project" value="InterPro"/>
</dbReference>
<evidence type="ECO:0000259" key="2">
    <source>
        <dbReference type="Pfam" id="PF20945"/>
    </source>
</evidence>
<accession>A0A0C3CAF6</accession>
<dbReference type="PANTHER" id="PTHR37792:SF1">
    <property type="entry name" value="RIBONUCLEASE MRP PROTEIN SUBUNIT RMP1"/>
    <property type="match status" value="1"/>
</dbReference>
<protein>
    <recommendedName>
        <fullName evidence="2">RNase MRP protein 1 RNA binding domain-containing protein</fullName>
    </recommendedName>
</protein>
<dbReference type="InParanoid" id="A0A0C3CAF6"/>
<dbReference type="InterPro" id="IPR047205">
    <property type="entry name" value="RMP1"/>
</dbReference>
<dbReference type="PANTHER" id="PTHR37792">
    <property type="entry name" value="RIBONUCLEASE MRP PROTEIN SUBUNIT RMP1"/>
    <property type="match status" value="1"/>
</dbReference>
<dbReference type="STRING" id="913774.A0A0C3CAF6"/>
<dbReference type="OrthoDB" id="5414547at2759"/>
<gene>
    <name evidence="3" type="ORF">OIDMADRAFT_59005</name>
</gene>
<dbReference type="GO" id="GO:0042134">
    <property type="term" value="F:rRNA primary transcript binding"/>
    <property type="evidence" value="ECO:0007669"/>
    <property type="project" value="InterPro"/>
</dbReference>
<reference evidence="3 4" key="1">
    <citation type="submission" date="2014-04" db="EMBL/GenBank/DDBJ databases">
        <authorList>
            <consortium name="DOE Joint Genome Institute"/>
            <person name="Kuo A."/>
            <person name="Martino E."/>
            <person name="Perotto S."/>
            <person name="Kohler A."/>
            <person name="Nagy L.G."/>
            <person name="Floudas D."/>
            <person name="Copeland A."/>
            <person name="Barry K.W."/>
            <person name="Cichocki N."/>
            <person name="Veneault-Fourrey C."/>
            <person name="LaButti K."/>
            <person name="Lindquist E.A."/>
            <person name="Lipzen A."/>
            <person name="Lundell T."/>
            <person name="Morin E."/>
            <person name="Murat C."/>
            <person name="Sun H."/>
            <person name="Tunlid A."/>
            <person name="Henrissat B."/>
            <person name="Grigoriev I.V."/>
            <person name="Hibbett D.S."/>
            <person name="Martin F."/>
            <person name="Nordberg H.P."/>
            <person name="Cantor M.N."/>
            <person name="Hua S.X."/>
        </authorList>
    </citation>
    <scope>NUCLEOTIDE SEQUENCE [LARGE SCALE GENOMIC DNA]</scope>
    <source>
        <strain evidence="3 4">Zn</strain>
    </source>
</reference>
<evidence type="ECO:0000313" key="3">
    <source>
        <dbReference type="EMBL" id="KIM95918.1"/>
    </source>
</evidence>
<dbReference type="CDD" id="cd22573">
    <property type="entry name" value="RMP1_RBD"/>
    <property type="match status" value="1"/>
</dbReference>
<feature type="domain" description="RNase MRP protein 1 RNA binding" evidence="2">
    <location>
        <begin position="16"/>
        <end position="116"/>
    </location>
</feature>
<dbReference type="FunCoup" id="A0A0C3CAF6">
    <property type="interactions" value="65"/>
</dbReference>
<dbReference type="GO" id="GO:0000466">
    <property type="term" value="P:maturation of 5.8S rRNA from tricistronic rRNA transcript (SSU-rRNA, 5.8S rRNA, LSU-rRNA)"/>
    <property type="evidence" value="ECO:0007669"/>
    <property type="project" value="TreeGrafter"/>
</dbReference>
<dbReference type="AlphaFoldDB" id="A0A0C3CAF6"/>
<name>A0A0C3CAF6_OIDMZ</name>
<sequence>MTPLPPHPELQSVVSMLSAFAHRNKNQHRLSKWWKPFSQLRRHVSSLVRELEVAHREEQRYGAGHRKGVAGREVVERRAGFLIAALVPRAFVAFSMLVADNQYAALGLMLLATLARVRKLILPLVGEAKSKDEGLEDAMEAVEQSGLDLGEVIPRDEIPGRSAKVDGEEVQNGTAMKKLKKERVSGNEEPPSKASVDSTPIKRPKKKRKKGDAFDDIFDSLI</sequence>
<feature type="region of interest" description="Disordered" evidence="1">
    <location>
        <begin position="158"/>
        <end position="211"/>
    </location>
</feature>
<dbReference type="GO" id="GO:0000294">
    <property type="term" value="P:nuclear-transcribed mRNA catabolic process, RNase MRP-dependent"/>
    <property type="evidence" value="ECO:0007669"/>
    <property type="project" value="TreeGrafter"/>
</dbReference>
<organism evidence="3 4">
    <name type="scientific">Oidiodendron maius (strain Zn)</name>
    <dbReference type="NCBI Taxonomy" id="913774"/>
    <lineage>
        <taxon>Eukaryota</taxon>
        <taxon>Fungi</taxon>
        <taxon>Dikarya</taxon>
        <taxon>Ascomycota</taxon>
        <taxon>Pezizomycotina</taxon>
        <taxon>Leotiomycetes</taxon>
        <taxon>Leotiomycetes incertae sedis</taxon>
        <taxon>Myxotrichaceae</taxon>
        <taxon>Oidiodendron</taxon>
    </lineage>
</organism>
<evidence type="ECO:0000256" key="1">
    <source>
        <dbReference type="SAM" id="MobiDB-lite"/>
    </source>
</evidence>